<organism evidence="1 2">
    <name type="scientific">Salmonella enterica I</name>
    <dbReference type="NCBI Taxonomy" id="59201"/>
    <lineage>
        <taxon>Bacteria</taxon>
        <taxon>Pseudomonadati</taxon>
        <taxon>Pseudomonadota</taxon>
        <taxon>Gammaproteobacteria</taxon>
        <taxon>Enterobacterales</taxon>
        <taxon>Enterobacteriaceae</taxon>
        <taxon>Salmonella</taxon>
    </lineage>
</organism>
<accession>A0A379UUA1</accession>
<dbReference type="EMBL" id="UGXK01000001">
    <property type="protein sequence ID" value="SUG71904.1"/>
    <property type="molecule type" value="Genomic_DNA"/>
</dbReference>
<dbReference type="EC" id="1.7.1.13" evidence="1"/>
<proteinExistence type="predicted"/>
<protein>
    <submittedName>
        <fullName evidence="1">NADPH-dependent 7-cyano-7-deazaguanine reductase</fullName>
        <ecNumber evidence="1">1.7.1.13</ecNumber>
    </submittedName>
</protein>
<name>A0A379UUA1_SALET</name>
<evidence type="ECO:0000313" key="1">
    <source>
        <dbReference type="EMBL" id="SUG71904.1"/>
    </source>
</evidence>
<keyword evidence="1" id="KW-0560">Oxidoreductase</keyword>
<dbReference type="AlphaFoldDB" id="A0A379UUA1"/>
<gene>
    <name evidence="1" type="primary">queF_2</name>
    <name evidence="1" type="ORF">NCTC5798_03086</name>
</gene>
<reference evidence="1 2" key="1">
    <citation type="submission" date="2018-06" db="EMBL/GenBank/DDBJ databases">
        <authorList>
            <consortium name="Pathogen Informatics"/>
            <person name="Doyle S."/>
        </authorList>
    </citation>
    <scope>NUCLEOTIDE SEQUENCE [LARGE SCALE GENOMIC DNA]</scope>
    <source>
        <strain evidence="1 2">NCTC5798</strain>
    </source>
</reference>
<evidence type="ECO:0000313" key="2">
    <source>
        <dbReference type="Proteomes" id="UP000255534"/>
    </source>
</evidence>
<dbReference type="Proteomes" id="UP000255534">
    <property type="component" value="Unassembled WGS sequence"/>
</dbReference>
<sequence>MKLIVLMSWKDSLSPISTAPVIDDQDISIDNYQFTTDYLQHAVSGEKQVEERWSVIC</sequence>
<dbReference type="GO" id="GO:0033739">
    <property type="term" value="F:preQ1 synthase activity"/>
    <property type="evidence" value="ECO:0007669"/>
    <property type="project" value="UniProtKB-EC"/>
</dbReference>